<dbReference type="InterPro" id="IPR027443">
    <property type="entry name" value="IPNS-like_sf"/>
</dbReference>
<evidence type="ECO:0000256" key="2">
    <source>
        <dbReference type="ARBA" id="ARBA00022964"/>
    </source>
</evidence>
<dbReference type="Pfam" id="PF05118">
    <property type="entry name" value="Asp_Arg_Hydrox"/>
    <property type="match status" value="1"/>
</dbReference>
<organism evidence="6 7">
    <name type="scientific">Cylindrotheca closterium</name>
    <dbReference type="NCBI Taxonomy" id="2856"/>
    <lineage>
        <taxon>Eukaryota</taxon>
        <taxon>Sar</taxon>
        <taxon>Stramenopiles</taxon>
        <taxon>Ochrophyta</taxon>
        <taxon>Bacillariophyta</taxon>
        <taxon>Bacillariophyceae</taxon>
        <taxon>Bacillariophycidae</taxon>
        <taxon>Bacillariales</taxon>
        <taxon>Bacillariaceae</taxon>
        <taxon>Cylindrotheca</taxon>
    </lineage>
</organism>
<dbReference type="GO" id="GO:0016020">
    <property type="term" value="C:membrane"/>
    <property type="evidence" value="ECO:0007669"/>
    <property type="project" value="TreeGrafter"/>
</dbReference>
<feature type="region of interest" description="Disordered" evidence="4">
    <location>
        <begin position="25"/>
        <end position="45"/>
    </location>
</feature>
<dbReference type="InterPro" id="IPR007803">
    <property type="entry name" value="Asp/Arg/Pro-Hydrxlase"/>
</dbReference>
<dbReference type="InterPro" id="IPR051821">
    <property type="entry name" value="Asp/Asn_beta-hydroxylase"/>
</dbReference>
<gene>
    <name evidence="6" type="ORF">CYCCA115_LOCUS20695</name>
</gene>
<keyword evidence="7" id="KW-1185">Reference proteome</keyword>
<dbReference type="Gene3D" id="2.60.120.330">
    <property type="entry name" value="B-lactam Antibiotic, Isopenicillin N Synthase, Chain"/>
    <property type="match status" value="1"/>
</dbReference>
<evidence type="ECO:0000259" key="5">
    <source>
        <dbReference type="Pfam" id="PF05118"/>
    </source>
</evidence>
<dbReference type="AlphaFoldDB" id="A0AAD2JMY1"/>
<dbReference type="EMBL" id="CAKOGP040002191">
    <property type="protein sequence ID" value="CAJ1964570.1"/>
    <property type="molecule type" value="Genomic_DNA"/>
</dbReference>
<evidence type="ECO:0000256" key="1">
    <source>
        <dbReference type="ARBA" id="ARBA00007730"/>
    </source>
</evidence>
<sequence>MLSIINNLSRASLLKHSHKILLRSLSSPPDDDTSASSQPSCDVVQGPNLLRTSAARPSPSLMLLPGLRSLPFWTSPDNTRIAYGDPMVNHVVEHLQKNADLIRTEYLERQNEESNKLPPTNDYHDHQKSLHEGKWEWFSYLNKGNVQGDFAFQFPKTAKVLQELRKDHLLFEGTPFGFCFFSNLHGNSSIQAHTSPMNLRLRIHLPLIVPSGQEEDDCAIRVGNMVRPWVQDKAMVLDDSYNHEVWNRTSQERVLLLVDIWHPDISLEEKKEIVGMFQQARQDGLWKR</sequence>
<protein>
    <recommendedName>
        <fullName evidence="5">Aspartyl/asparaginy/proline hydroxylase domain-containing protein</fullName>
    </recommendedName>
</protein>
<evidence type="ECO:0000313" key="7">
    <source>
        <dbReference type="Proteomes" id="UP001295423"/>
    </source>
</evidence>
<dbReference type="GO" id="GO:0051213">
    <property type="term" value="F:dioxygenase activity"/>
    <property type="evidence" value="ECO:0007669"/>
    <property type="project" value="UniProtKB-KW"/>
</dbReference>
<feature type="domain" description="Aspartyl/asparaginy/proline hydroxylase" evidence="5">
    <location>
        <begin position="97"/>
        <end position="263"/>
    </location>
</feature>
<evidence type="ECO:0000313" key="6">
    <source>
        <dbReference type="EMBL" id="CAJ1964570.1"/>
    </source>
</evidence>
<dbReference type="PANTHER" id="PTHR46332">
    <property type="entry name" value="ASPARTATE BETA-HYDROXYLASE DOMAIN-CONTAINING PROTEIN 2"/>
    <property type="match status" value="1"/>
</dbReference>
<accession>A0AAD2JMY1</accession>
<evidence type="ECO:0000256" key="4">
    <source>
        <dbReference type="SAM" id="MobiDB-lite"/>
    </source>
</evidence>
<keyword evidence="3" id="KW-0560">Oxidoreductase</keyword>
<dbReference type="SUPFAM" id="SSF51197">
    <property type="entry name" value="Clavaminate synthase-like"/>
    <property type="match status" value="1"/>
</dbReference>
<keyword evidence="2" id="KW-0223">Dioxygenase</keyword>
<feature type="compositionally biased region" description="Low complexity" evidence="4">
    <location>
        <begin position="25"/>
        <end position="40"/>
    </location>
</feature>
<comment type="similarity">
    <text evidence="1">Belongs to the aspartyl/asparaginyl beta-hydroxylase family.</text>
</comment>
<name>A0AAD2JMY1_9STRA</name>
<proteinExistence type="inferred from homology"/>
<dbReference type="Proteomes" id="UP001295423">
    <property type="component" value="Unassembled WGS sequence"/>
</dbReference>
<dbReference type="PANTHER" id="PTHR46332:SF5">
    <property type="entry name" value="ASPARTATE BETA-HYDROXYLASE DOMAIN CONTAINING 2"/>
    <property type="match status" value="1"/>
</dbReference>
<comment type="caution">
    <text evidence="6">The sequence shown here is derived from an EMBL/GenBank/DDBJ whole genome shotgun (WGS) entry which is preliminary data.</text>
</comment>
<reference evidence="6" key="1">
    <citation type="submission" date="2023-08" db="EMBL/GenBank/DDBJ databases">
        <authorList>
            <person name="Audoor S."/>
            <person name="Bilcke G."/>
        </authorList>
    </citation>
    <scope>NUCLEOTIDE SEQUENCE</scope>
</reference>
<evidence type="ECO:0000256" key="3">
    <source>
        <dbReference type="ARBA" id="ARBA00023002"/>
    </source>
</evidence>